<reference evidence="1" key="1">
    <citation type="journal article" date="2014" name="Int. J. Syst. Evol. Microbiol.">
        <title>Complete genome sequence of Corynebacterium casei LMG S-19264T (=DSM 44701T), isolated from a smear-ripened cheese.</title>
        <authorList>
            <consortium name="US DOE Joint Genome Institute (JGI-PGF)"/>
            <person name="Walter F."/>
            <person name="Albersmeier A."/>
            <person name="Kalinowski J."/>
            <person name="Ruckert C."/>
        </authorList>
    </citation>
    <scope>NUCLEOTIDE SEQUENCE</scope>
    <source>
        <strain evidence="1">CGMCC 1.12153</strain>
    </source>
</reference>
<evidence type="ECO:0000313" key="1">
    <source>
        <dbReference type="EMBL" id="GGF22135.1"/>
    </source>
</evidence>
<keyword evidence="2" id="KW-1185">Reference proteome</keyword>
<organism evidence="1 2">
    <name type="scientific">Halobacillus andaensis</name>
    <dbReference type="NCBI Taxonomy" id="1176239"/>
    <lineage>
        <taxon>Bacteria</taxon>
        <taxon>Bacillati</taxon>
        <taxon>Bacillota</taxon>
        <taxon>Bacilli</taxon>
        <taxon>Bacillales</taxon>
        <taxon>Bacillaceae</taxon>
        <taxon>Halobacillus</taxon>
    </lineage>
</organism>
<dbReference type="Proteomes" id="UP000660110">
    <property type="component" value="Unassembled WGS sequence"/>
</dbReference>
<sequence>MHMEIKVTSPIHVDKNRVYIHKKPNLVCNKDDIYFNPCVTHR</sequence>
<protein>
    <submittedName>
        <fullName evidence="1">Uncharacterized protein</fullName>
    </submittedName>
</protein>
<proteinExistence type="predicted"/>
<name>A0A917B4Z3_HALAA</name>
<dbReference type="AlphaFoldDB" id="A0A917B4Z3"/>
<reference evidence="1" key="2">
    <citation type="submission" date="2020-09" db="EMBL/GenBank/DDBJ databases">
        <authorList>
            <person name="Sun Q."/>
            <person name="Zhou Y."/>
        </authorList>
    </citation>
    <scope>NUCLEOTIDE SEQUENCE</scope>
    <source>
        <strain evidence="1">CGMCC 1.12153</strain>
    </source>
</reference>
<gene>
    <name evidence="1" type="ORF">GCM10010954_21240</name>
</gene>
<dbReference type="EMBL" id="BMEL01000002">
    <property type="protein sequence ID" value="GGF22135.1"/>
    <property type="molecule type" value="Genomic_DNA"/>
</dbReference>
<comment type="caution">
    <text evidence="1">The sequence shown here is derived from an EMBL/GenBank/DDBJ whole genome shotgun (WGS) entry which is preliminary data.</text>
</comment>
<accession>A0A917B4Z3</accession>
<evidence type="ECO:0000313" key="2">
    <source>
        <dbReference type="Proteomes" id="UP000660110"/>
    </source>
</evidence>